<evidence type="ECO:0008006" key="4">
    <source>
        <dbReference type="Google" id="ProtNLM"/>
    </source>
</evidence>
<feature type="transmembrane region" description="Helical" evidence="1">
    <location>
        <begin position="65"/>
        <end position="87"/>
    </location>
</feature>
<dbReference type="Proteomes" id="UP000011688">
    <property type="component" value="Unassembled WGS sequence"/>
</dbReference>
<dbReference type="eggNOG" id="arCOG06260">
    <property type="taxonomic scope" value="Archaea"/>
</dbReference>
<keyword evidence="1" id="KW-0812">Transmembrane</keyword>
<dbReference type="OrthoDB" id="382043at2157"/>
<evidence type="ECO:0000313" key="2">
    <source>
        <dbReference type="EMBL" id="ELY57098.1"/>
    </source>
</evidence>
<dbReference type="EMBL" id="AOIB01000025">
    <property type="protein sequence ID" value="ELY57098.1"/>
    <property type="molecule type" value="Genomic_DNA"/>
</dbReference>
<accession>L9X8Z6</accession>
<reference evidence="2 3" key="1">
    <citation type="journal article" date="2014" name="PLoS Genet.">
        <title>Phylogenetically driven sequencing of extremely halophilic archaea reveals strategies for static and dynamic osmo-response.</title>
        <authorList>
            <person name="Becker E.A."/>
            <person name="Seitzer P.M."/>
            <person name="Tritt A."/>
            <person name="Larsen D."/>
            <person name="Krusor M."/>
            <person name="Yao A.I."/>
            <person name="Wu D."/>
            <person name="Madern D."/>
            <person name="Eisen J.A."/>
            <person name="Darling A.E."/>
            <person name="Facciotti M.T."/>
        </authorList>
    </citation>
    <scope>NUCLEOTIDE SEQUENCE [LARGE SCALE GENOMIC DNA]</scope>
    <source>
        <strain evidence="2 3">DSM 10524</strain>
    </source>
</reference>
<keyword evidence="1" id="KW-1133">Transmembrane helix</keyword>
<feature type="transmembrane region" description="Helical" evidence="1">
    <location>
        <begin position="20"/>
        <end position="41"/>
    </location>
</feature>
<dbReference type="InterPro" id="IPR055942">
    <property type="entry name" value="DUF7520"/>
</dbReference>
<dbReference type="RefSeq" id="WP_005556255.1">
    <property type="nucleotide sequence ID" value="NZ_AOIB01000025.1"/>
</dbReference>
<keyword evidence="1" id="KW-0472">Membrane</keyword>
<dbReference type="Pfam" id="PF24364">
    <property type="entry name" value="DUF7520"/>
    <property type="match status" value="1"/>
</dbReference>
<evidence type="ECO:0000313" key="3">
    <source>
        <dbReference type="Proteomes" id="UP000011688"/>
    </source>
</evidence>
<protein>
    <recommendedName>
        <fullName evidence="4">Cox cluster protein</fullName>
    </recommendedName>
</protein>
<dbReference type="AlphaFoldDB" id="L9X8Z6"/>
<proteinExistence type="predicted"/>
<sequence>MATDSDRRDGRSLERRRLAVALGLALVAAAAALGALLGYTIPARTGVEDVTVLEITFVASPTTGALYAGVTVGVFLATLAFVFASIARFEDD</sequence>
<name>L9X8Z6_9EURY</name>
<comment type="caution">
    <text evidence="2">The sequence shown here is derived from an EMBL/GenBank/DDBJ whole genome shotgun (WGS) entry which is preliminary data.</text>
</comment>
<keyword evidence="3" id="KW-1185">Reference proteome</keyword>
<organism evidence="2 3">
    <name type="scientific">Natronococcus amylolyticus DSM 10524</name>
    <dbReference type="NCBI Taxonomy" id="1227497"/>
    <lineage>
        <taxon>Archaea</taxon>
        <taxon>Methanobacteriati</taxon>
        <taxon>Methanobacteriota</taxon>
        <taxon>Stenosarchaea group</taxon>
        <taxon>Halobacteria</taxon>
        <taxon>Halobacteriales</taxon>
        <taxon>Natrialbaceae</taxon>
        <taxon>Natronococcus</taxon>
    </lineage>
</organism>
<gene>
    <name evidence="2" type="ORF">C491_11343</name>
</gene>
<evidence type="ECO:0000256" key="1">
    <source>
        <dbReference type="SAM" id="Phobius"/>
    </source>
</evidence>